<evidence type="ECO:0000313" key="13">
    <source>
        <dbReference type="EMBL" id="AEF54352.1"/>
    </source>
</evidence>
<dbReference type="Gene3D" id="3.30.1370.20">
    <property type="entry name" value="D-lactate dehydrogenase, cap domain, subdomain 2"/>
    <property type="match status" value="1"/>
</dbReference>
<dbReference type="STRING" id="491952.Mar181_1305"/>
<dbReference type="GO" id="GO:0055085">
    <property type="term" value="P:transmembrane transport"/>
    <property type="evidence" value="ECO:0007669"/>
    <property type="project" value="InterPro"/>
</dbReference>
<feature type="binding site" evidence="9 11">
    <location>
        <position position="158"/>
    </location>
    <ligand>
        <name>FAD</name>
        <dbReference type="ChEBI" id="CHEBI:57692"/>
    </ligand>
</feature>
<dbReference type="InterPro" id="IPR036318">
    <property type="entry name" value="FAD-bd_PCMH-like_sf"/>
</dbReference>
<dbReference type="InterPro" id="IPR015409">
    <property type="entry name" value="Lactate_DH_C"/>
</dbReference>
<dbReference type="AlphaFoldDB" id="F6CWK2"/>
<dbReference type="Gene3D" id="3.30.70.610">
    <property type="entry name" value="D-lactate dehydrogenase, cap domain, subdomain 1"/>
    <property type="match status" value="2"/>
</dbReference>
<dbReference type="GO" id="GO:0071949">
    <property type="term" value="F:FAD binding"/>
    <property type="evidence" value="ECO:0007669"/>
    <property type="project" value="InterPro"/>
</dbReference>
<dbReference type="HAMAP" id="MF_02092">
    <property type="entry name" value="DLDH_Dld"/>
    <property type="match status" value="1"/>
</dbReference>
<dbReference type="SUPFAM" id="SSF55103">
    <property type="entry name" value="FAD-linked oxidases, C-terminal domain"/>
    <property type="match status" value="1"/>
</dbReference>
<dbReference type="Proteomes" id="UP000009230">
    <property type="component" value="Chromosome"/>
</dbReference>
<evidence type="ECO:0000256" key="3">
    <source>
        <dbReference type="ARBA" id="ARBA00022519"/>
    </source>
</evidence>
<keyword evidence="8 9" id="KW-0472">Membrane</keyword>
<dbReference type="KEGG" id="mpc:Mar181_1305"/>
<keyword evidence="5 9" id="KW-0874">Quinone</keyword>
<dbReference type="GO" id="GO:0048038">
    <property type="term" value="F:quinone binding"/>
    <property type="evidence" value="ECO:0007669"/>
    <property type="project" value="UniProtKB-KW"/>
</dbReference>
<keyword evidence="14" id="KW-1185">Reference proteome</keyword>
<sequence length="581" mass="65465">MTESNFSVDLATELKAIVGSQHTLTDDDKKQPYCQGFRLGSGKAYAVVRPASLVEIWKVLQACVKADVIVIMQAANTGLTGGSTPNGTEYDRPIVIISTMRIDDIHLIDQGKQIIGFAGSTLFGLEDTLKPYGREPHSVIGSSCIGASIVGGICNNSGGALVQRGPAYTELSLFAQVTDEGELQLVNNLGIELGSDPEEILSNLENKTYQETDVQFPDKRASDNEYHERIRDVDAETPSRFNADKRRLYESSGCAGKLAVFAVRIDTFPIPEKHRVFYIGTNDPAVMEQMRRDMLSTFTNLPVSGEYLHSSSYDISKKYGKDSYLVIDKLGTKYIPKMFAMKRTVDRWAGKFKFLPNKFSDRIMQYLSQLWPNHLPKRMEDFREQYEHHWIVETANDGVDEAQAYLSEFFKHNEGDYFECTEREADQAILHRFVTGGALTRYHVMNGKDLGSIMTIDVAFPRNEQDWFEVLPPEIDDKIAVKMYYGHFFCHVMHQNYIMKKGVDGKAVKQQILSSYDARGAEYPAEHNVGHEYIAKQSLRDFYKQNDPTNSFNPGIGGTSKLKYWQDASGEHSGCGCNHKD</sequence>
<dbReference type="PIRSF" id="PIRSF000101">
    <property type="entry name" value="D-lactate_dh"/>
    <property type="match status" value="1"/>
</dbReference>
<feature type="binding site" evidence="11">
    <location>
        <position position="255"/>
    </location>
    <ligand>
        <name>FAD</name>
        <dbReference type="ChEBI" id="CHEBI:57692"/>
    </ligand>
</feature>
<comment type="function">
    <text evidence="9 10">Catalyzes the oxidation of D-lactate to pyruvate.</text>
</comment>
<comment type="catalytic activity">
    <reaction evidence="9 10">
        <text>(R)-lactate + a quinone = a quinol + pyruvate</text>
        <dbReference type="Rhea" id="RHEA:51468"/>
        <dbReference type="ChEBI" id="CHEBI:15361"/>
        <dbReference type="ChEBI" id="CHEBI:16004"/>
        <dbReference type="ChEBI" id="CHEBI:24646"/>
        <dbReference type="ChEBI" id="CHEBI:132124"/>
        <dbReference type="EC" id="1.1.5.12"/>
    </reaction>
</comment>
<dbReference type="GO" id="GO:0004458">
    <property type="term" value="F:D-lactate dehydrogenase (cytochrome) activity"/>
    <property type="evidence" value="ECO:0007669"/>
    <property type="project" value="UniProtKB-UniRule"/>
</dbReference>
<dbReference type="InterPro" id="IPR016172">
    <property type="entry name" value="D-lactate_DH_C-sub1"/>
</dbReference>
<name>F6CWK2_MARPP</name>
<evidence type="ECO:0000256" key="10">
    <source>
        <dbReference type="PIRNR" id="PIRNR000101"/>
    </source>
</evidence>
<evidence type="ECO:0000256" key="4">
    <source>
        <dbReference type="ARBA" id="ARBA00022630"/>
    </source>
</evidence>
<keyword evidence="2 9" id="KW-1003">Cell membrane</keyword>
<dbReference type="eggNOG" id="COG0277">
    <property type="taxonomic scope" value="Bacteria"/>
</dbReference>
<dbReference type="Pfam" id="PF01565">
    <property type="entry name" value="FAD_binding_4"/>
    <property type="match status" value="1"/>
</dbReference>
<evidence type="ECO:0000259" key="12">
    <source>
        <dbReference type="PROSITE" id="PS51387"/>
    </source>
</evidence>
<proteinExistence type="inferred from homology"/>
<gene>
    <name evidence="9" type="primary">dld</name>
    <name evidence="13" type="ordered locus">Mar181_1305</name>
</gene>
<dbReference type="InterPro" id="IPR016167">
    <property type="entry name" value="FAD-bd_PCMH_sub1"/>
</dbReference>
<dbReference type="EC" id="1.1.5.12" evidence="9"/>
<keyword evidence="6 9" id="KW-0274">FAD</keyword>
<dbReference type="InterPro" id="IPR051264">
    <property type="entry name" value="FAD-oxidored/transferase_4"/>
</dbReference>
<dbReference type="GO" id="GO:0031234">
    <property type="term" value="C:extrinsic component of cytoplasmic side of plasma membrane"/>
    <property type="evidence" value="ECO:0007669"/>
    <property type="project" value="UniProtKB-UniRule"/>
</dbReference>
<dbReference type="FunFam" id="3.30.43.10:FF:000005">
    <property type="entry name" value="Quinone-dependent D-lactate dehydrogenase"/>
    <property type="match status" value="1"/>
</dbReference>
<dbReference type="PANTHER" id="PTHR43716:SF1">
    <property type="entry name" value="D-2-HYDROXYGLUTARATE DEHYDROGENASE, MITOCHONDRIAL"/>
    <property type="match status" value="1"/>
</dbReference>
<dbReference type="PROSITE" id="PS51387">
    <property type="entry name" value="FAD_PCMH"/>
    <property type="match status" value="1"/>
</dbReference>
<evidence type="ECO:0000256" key="5">
    <source>
        <dbReference type="ARBA" id="ARBA00022719"/>
    </source>
</evidence>
<feature type="binding site" evidence="9 11">
    <location>
        <begin position="82"/>
        <end position="83"/>
    </location>
    <ligand>
        <name>FAD</name>
        <dbReference type="ChEBI" id="CHEBI:57692"/>
    </ligand>
</feature>
<dbReference type="RefSeq" id="WP_013795828.1">
    <property type="nucleotide sequence ID" value="NC_015559.1"/>
</dbReference>
<dbReference type="GO" id="GO:0006089">
    <property type="term" value="P:lactate metabolic process"/>
    <property type="evidence" value="ECO:0007669"/>
    <property type="project" value="UniProtKB-UniRule"/>
</dbReference>
<feature type="binding site" evidence="9 11">
    <location>
        <begin position="74"/>
        <end position="78"/>
    </location>
    <ligand>
        <name>FAD</name>
        <dbReference type="ChEBI" id="CHEBI:57692"/>
    </ligand>
</feature>
<evidence type="ECO:0000256" key="2">
    <source>
        <dbReference type="ARBA" id="ARBA00022475"/>
    </source>
</evidence>
<dbReference type="Gene3D" id="3.30.43.10">
    <property type="entry name" value="Uridine Diphospho-n-acetylenolpyruvylglucosamine Reductase, domain 2"/>
    <property type="match status" value="1"/>
</dbReference>
<keyword evidence="3 9" id="KW-0997">Cell inner membrane</keyword>
<accession>F6CWK2</accession>
<evidence type="ECO:0000313" key="14">
    <source>
        <dbReference type="Proteomes" id="UP000009230"/>
    </source>
</evidence>
<dbReference type="Pfam" id="PF09330">
    <property type="entry name" value="Lact-deh-memb"/>
    <property type="match status" value="1"/>
</dbReference>
<feature type="domain" description="FAD-binding PCMH-type" evidence="12">
    <location>
        <begin position="40"/>
        <end position="221"/>
    </location>
</feature>
<evidence type="ECO:0000256" key="11">
    <source>
        <dbReference type="PIRSR" id="PIRSR000101-1"/>
    </source>
</evidence>
<organism evidence="13 14">
    <name type="scientific">Marinomonas posidonica (strain CECT 7376 / NCIMB 14433 / IVIA-Po-181)</name>
    <dbReference type="NCBI Taxonomy" id="491952"/>
    <lineage>
        <taxon>Bacteria</taxon>
        <taxon>Pseudomonadati</taxon>
        <taxon>Pseudomonadota</taxon>
        <taxon>Gammaproteobacteria</taxon>
        <taxon>Oceanospirillales</taxon>
        <taxon>Oceanospirillaceae</taxon>
        <taxon>Marinomonas</taxon>
    </lineage>
</organism>
<dbReference type="NCBIfam" id="NF008387">
    <property type="entry name" value="PRK11183.1"/>
    <property type="match status" value="1"/>
</dbReference>
<dbReference type="HOGENOM" id="CLU_034094_0_0_6"/>
<dbReference type="InterPro" id="IPR016166">
    <property type="entry name" value="FAD-bd_PCMH"/>
</dbReference>
<dbReference type="PANTHER" id="PTHR43716">
    <property type="entry name" value="D-2-HYDROXYGLUTARATE DEHYDROGENASE, MITOCHONDRIAL"/>
    <property type="match status" value="1"/>
</dbReference>
<feature type="binding site" evidence="9 11">
    <location>
        <position position="260"/>
    </location>
    <ligand>
        <name>FAD</name>
        <dbReference type="ChEBI" id="CHEBI:57692"/>
    </ligand>
</feature>
<dbReference type="EMBL" id="CP002771">
    <property type="protein sequence ID" value="AEF54352.1"/>
    <property type="molecule type" value="Genomic_DNA"/>
</dbReference>
<dbReference type="SUPFAM" id="SSF56176">
    <property type="entry name" value="FAD-binding/transporter-associated domain-like"/>
    <property type="match status" value="1"/>
</dbReference>
<dbReference type="Gene3D" id="3.30.465.10">
    <property type="match status" value="1"/>
</dbReference>
<dbReference type="InterPro" id="IPR006094">
    <property type="entry name" value="Oxid_FAD_bind_N"/>
</dbReference>
<evidence type="ECO:0000256" key="9">
    <source>
        <dbReference type="HAMAP-Rule" id="MF_02092"/>
    </source>
</evidence>
<reference evidence="13 14" key="1">
    <citation type="journal article" date="2012" name="Stand. Genomic Sci.">
        <title>Complete genome sequence of Marinomonas posidonica type strain (IVIA-Po-181(T)).</title>
        <authorList>
            <person name="Lucas-Elio P."/>
            <person name="Goodwin L."/>
            <person name="Woyke T."/>
            <person name="Pitluck S."/>
            <person name="Nolan M."/>
            <person name="Kyrpides N.C."/>
            <person name="Detter J.C."/>
            <person name="Copeland A."/>
            <person name="Lu M."/>
            <person name="Bruce D."/>
            <person name="Detter C."/>
            <person name="Tapia R."/>
            <person name="Han S."/>
            <person name="Land M.L."/>
            <person name="Ivanova N."/>
            <person name="Mikhailova N."/>
            <person name="Johnston A.W."/>
            <person name="Sanchez-Amat A."/>
        </authorList>
    </citation>
    <scope>NUCLEOTIDE SEQUENCE [LARGE SCALE GENOMIC DNA]</scope>
    <source>
        <strain evidence="14">CECT 7376 / NCIMB 14433 / IVIA-Po-181</strain>
    </source>
</reference>
<keyword evidence="4 9" id="KW-0285">Flavoprotein</keyword>
<comment type="subcellular location">
    <subcellularLocation>
        <location evidence="9">Cell inner membrane</location>
        <topology evidence="9">Peripheral membrane protein</topology>
        <orientation evidence="9">Cytoplasmic side</orientation>
    </subcellularLocation>
</comment>
<dbReference type="OrthoDB" id="9772552at2"/>
<comment type="similarity">
    <text evidence="9">Belongs to the quinone-dependent D-lactate dehydrogenase family.</text>
</comment>
<feature type="binding site" evidence="9 11">
    <location>
        <position position="148"/>
    </location>
    <ligand>
        <name>FAD</name>
        <dbReference type="ChEBI" id="CHEBI:57692"/>
    </ligand>
</feature>
<dbReference type="GO" id="GO:0102029">
    <property type="term" value="F:D-lactate dehydrogenase (quinone) activity"/>
    <property type="evidence" value="ECO:0007669"/>
    <property type="project" value="UniProtKB-EC"/>
</dbReference>
<comment type="cofactor">
    <cofactor evidence="1 9 10 11">
        <name>FAD</name>
        <dbReference type="ChEBI" id="CHEBI:57692"/>
    </cofactor>
</comment>
<evidence type="ECO:0000256" key="6">
    <source>
        <dbReference type="ARBA" id="ARBA00022827"/>
    </source>
</evidence>
<evidence type="ECO:0000256" key="7">
    <source>
        <dbReference type="ARBA" id="ARBA00023002"/>
    </source>
</evidence>
<dbReference type="InterPro" id="IPR016169">
    <property type="entry name" value="FAD-bd_PCMH_sub2"/>
</dbReference>
<keyword evidence="7 9" id="KW-0560">Oxidoreductase</keyword>
<dbReference type="GO" id="GO:0022904">
    <property type="term" value="P:respiratory electron transport chain"/>
    <property type="evidence" value="ECO:0007669"/>
    <property type="project" value="InterPro"/>
</dbReference>
<protein>
    <recommendedName>
        <fullName evidence="9">Quinone-dependent D-lactate dehydrogenase</fullName>
        <ecNumber evidence="9">1.1.5.12</ecNumber>
    </recommendedName>
    <alternativeName>
        <fullName evidence="9">D-lactate dehydrogenase</fullName>
        <shortName evidence="9">D-LDH</shortName>
    </alternativeName>
</protein>
<dbReference type="InterPro" id="IPR016173">
    <property type="entry name" value="D-lactate_DH_C-sub2"/>
</dbReference>
<evidence type="ECO:0000256" key="8">
    <source>
        <dbReference type="ARBA" id="ARBA00023136"/>
    </source>
</evidence>
<feature type="binding site" evidence="9 11">
    <location>
        <position position="141"/>
    </location>
    <ligand>
        <name>FAD</name>
        <dbReference type="ChEBI" id="CHEBI:57692"/>
    </ligand>
</feature>
<dbReference type="InterPro" id="IPR012256">
    <property type="entry name" value="D_lactate_DH"/>
</dbReference>
<dbReference type="InterPro" id="IPR016164">
    <property type="entry name" value="FAD-linked_Oxase-like_C"/>
</dbReference>
<evidence type="ECO:0000256" key="1">
    <source>
        <dbReference type="ARBA" id="ARBA00001974"/>
    </source>
</evidence>